<dbReference type="InterPro" id="IPR029063">
    <property type="entry name" value="SAM-dependent_MTases_sf"/>
</dbReference>
<accession>A0A5M8Q658</accession>
<keyword evidence="2" id="KW-0489">Methyltransferase</keyword>
<dbReference type="GO" id="GO:0008757">
    <property type="term" value="F:S-adenosylmethionine-dependent methyltransferase activity"/>
    <property type="evidence" value="ECO:0007669"/>
    <property type="project" value="InterPro"/>
</dbReference>
<dbReference type="Pfam" id="PF08241">
    <property type="entry name" value="Methyltransf_11"/>
    <property type="match status" value="1"/>
</dbReference>
<dbReference type="EMBL" id="VBSN01000076">
    <property type="protein sequence ID" value="KAA6430376.1"/>
    <property type="molecule type" value="Genomic_DNA"/>
</dbReference>
<comment type="caution">
    <text evidence="2">The sequence shown here is derived from an EMBL/GenBank/DDBJ whole genome shotgun (WGS) entry which is preliminary data.</text>
</comment>
<proteinExistence type="predicted"/>
<dbReference type="Gene3D" id="3.40.50.150">
    <property type="entry name" value="Vaccinia Virus protein VP39"/>
    <property type="match status" value="1"/>
</dbReference>
<keyword evidence="3" id="KW-1185">Reference proteome</keyword>
<organism evidence="2 3">
    <name type="scientific">Dyadobacter flavalbus</name>
    <dbReference type="NCBI Taxonomy" id="2579942"/>
    <lineage>
        <taxon>Bacteria</taxon>
        <taxon>Pseudomonadati</taxon>
        <taxon>Bacteroidota</taxon>
        <taxon>Cytophagia</taxon>
        <taxon>Cytophagales</taxon>
        <taxon>Spirosomataceae</taxon>
        <taxon>Dyadobacter</taxon>
    </lineage>
</organism>
<sequence>MSLTQKIVAGVLKQPFSLYQLMTYDRTKPVNMVVGSMFSLYKGWIHSDIETLNLLKRSDWEKYFEENSIDRILAEHVWEHLTEAEGKLAFQHCYTYLKPGGFLRVAVPDGYNPSEEYINYVKPGGTGNGADDHKILYNYKLMSGFLQEIGFTVKLLEYFDENGQFHKAPWKPEDGMIRRSADHDSRNQNGKLGYTSLIIDAYKS</sequence>
<keyword evidence="2" id="KW-0808">Transferase</keyword>
<evidence type="ECO:0000313" key="3">
    <source>
        <dbReference type="Proteomes" id="UP000323994"/>
    </source>
</evidence>
<feature type="domain" description="Methyltransferase type 11" evidence="1">
    <location>
        <begin position="59"/>
        <end position="103"/>
    </location>
</feature>
<gene>
    <name evidence="2" type="ORF">FEM33_25570</name>
</gene>
<dbReference type="InterPro" id="IPR013216">
    <property type="entry name" value="Methyltransf_11"/>
</dbReference>
<protein>
    <submittedName>
        <fullName evidence="2">Methyltransferase domain-containing protein</fullName>
    </submittedName>
</protein>
<evidence type="ECO:0000313" key="2">
    <source>
        <dbReference type="EMBL" id="KAA6430376.1"/>
    </source>
</evidence>
<dbReference type="AlphaFoldDB" id="A0A5M8Q658"/>
<dbReference type="RefSeq" id="WP_139014812.1">
    <property type="nucleotide sequence ID" value="NZ_VBSN01000076.1"/>
</dbReference>
<evidence type="ECO:0000259" key="1">
    <source>
        <dbReference type="Pfam" id="PF08241"/>
    </source>
</evidence>
<dbReference type="SUPFAM" id="SSF53335">
    <property type="entry name" value="S-adenosyl-L-methionine-dependent methyltransferases"/>
    <property type="match status" value="1"/>
</dbReference>
<dbReference type="OrthoDB" id="64188at2"/>
<dbReference type="GO" id="GO:0032259">
    <property type="term" value="P:methylation"/>
    <property type="evidence" value="ECO:0007669"/>
    <property type="project" value="UniProtKB-KW"/>
</dbReference>
<dbReference type="Proteomes" id="UP000323994">
    <property type="component" value="Unassembled WGS sequence"/>
</dbReference>
<reference evidence="2 3" key="1">
    <citation type="submission" date="2019-05" db="EMBL/GenBank/DDBJ databases">
        <authorList>
            <person name="Qu J.-H."/>
        </authorList>
    </citation>
    <scope>NUCLEOTIDE SEQUENCE [LARGE SCALE GENOMIC DNA]</scope>
    <source>
        <strain evidence="2 3">NS28</strain>
    </source>
</reference>
<name>A0A5M8Q658_9BACT</name>